<protein>
    <submittedName>
        <fullName evidence="11">Uncharacterized protein</fullName>
    </submittedName>
</protein>
<evidence type="ECO:0000256" key="6">
    <source>
        <dbReference type="ARBA" id="ARBA00022968"/>
    </source>
</evidence>
<dbReference type="EMBL" id="LGRX02000547">
    <property type="protein sequence ID" value="KAK3288213.1"/>
    <property type="molecule type" value="Genomic_DNA"/>
</dbReference>
<keyword evidence="4" id="KW-0808">Transferase</keyword>
<dbReference type="Proteomes" id="UP001190700">
    <property type="component" value="Unassembled WGS sequence"/>
</dbReference>
<sequence length="166" mass="18588">DVRVLMLSTRIVSVVRQLLQMYRVRLCKAGYGPYEGGNTPSSGLVGAYLLVQLCKSVTAYGFGFPGEAQGKLTTGYHYYRMWGARSRGNLEAHSFDAELALMRELLSSKRRHPPEGHMWFQPLSEGERPVANLRICRPNDKGPLDPNNYMCTASEDADGKPLYVED</sequence>
<keyword evidence="10" id="KW-0325">Glycoprotein</keyword>
<keyword evidence="5" id="KW-0812">Transmembrane</keyword>
<comment type="similarity">
    <text evidence="2">Belongs to the glycosyltransferase 29 family.</text>
</comment>
<evidence type="ECO:0000256" key="5">
    <source>
        <dbReference type="ARBA" id="ARBA00022692"/>
    </source>
</evidence>
<dbReference type="GO" id="GO:0000139">
    <property type="term" value="C:Golgi membrane"/>
    <property type="evidence" value="ECO:0007669"/>
    <property type="project" value="UniProtKB-SubCell"/>
</dbReference>
<proteinExistence type="inferred from homology"/>
<keyword evidence="8" id="KW-0333">Golgi apparatus</keyword>
<evidence type="ECO:0000256" key="10">
    <source>
        <dbReference type="ARBA" id="ARBA00023180"/>
    </source>
</evidence>
<keyword evidence="6" id="KW-0735">Signal-anchor</keyword>
<evidence type="ECO:0000313" key="12">
    <source>
        <dbReference type="Proteomes" id="UP001190700"/>
    </source>
</evidence>
<comment type="caution">
    <text evidence="11">The sequence shown here is derived from an EMBL/GenBank/DDBJ whole genome shotgun (WGS) entry which is preliminary data.</text>
</comment>
<feature type="non-terminal residue" evidence="11">
    <location>
        <position position="1"/>
    </location>
</feature>
<dbReference type="InterPro" id="IPR001675">
    <property type="entry name" value="Glyco_trans_29"/>
</dbReference>
<name>A0AAE0LK62_9CHLO</name>
<keyword evidence="12" id="KW-1185">Reference proteome</keyword>
<evidence type="ECO:0000256" key="4">
    <source>
        <dbReference type="ARBA" id="ARBA00022679"/>
    </source>
</evidence>
<organism evidence="11 12">
    <name type="scientific">Cymbomonas tetramitiformis</name>
    <dbReference type="NCBI Taxonomy" id="36881"/>
    <lineage>
        <taxon>Eukaryota</taxon>
        <taxon>Viridiplantae</taxon>
        <taxon>Chlorophyta</taxon>
        <taxon>Pyramimonadophyceae</taxon>
        <taxon>Pyramimonadales</taxon>
        <taxon>Pyramimonadaceae</taxon>
        <taxon>Cymbomonas</taxon>
    </lineage>
</organism>
<evidence type="ECO:0000256" key="3">
    <source>
        <dbReference type="ARBA" id="ARBA00022676"/>
    </source>
</evidence>
<keyword evidence="3" id="KW-0328">Glycosyltransferase</keyword>
<comment type="subcellular location">
    <subcellularLocation>
        <location evidence="1">Golgi apparatus membrane</location>
        <topology evidence="1">Single-pass type II membrane protein</topology>
    </subcellularLocation>
</comment>
<evidence type="ECO:0000256" key="7">
    <source>
        <dbReference type="ARBA" id="ARBA00022989"/>
    </source>
</evidence>
<reference evidence="11 12" key="1">
    <citation type="journal article" date="2015" name="Genome Biol. Evol.">
        <title>Comparative Genomics of a Bacterivorous Green Alga Reveals Evolutionary Causalities and Consequences of Phago-Mixotrophic Mode of Nutrition.</title>
        <authorList>
            <person name="Burns J.A."/>
            <person name="Paasch A."/>
            <person name="Narechania A."/>
            <person name="Kim E."/>
        </authorList>
    </citation>
    <scope>NUCLEOTIDE SEQUENCE [LARGE SCALE GENOMIC DNA]</scope>
    <source>
        <strain evidence="11 12">PLY_AMNH</strain>
    </source>
</reference>
<dbReference type="AlphaFoldDB" id="A0AAE0LK62"/>
<dbReference type="InterPro" id="IPR038578">
    <property type="entry name" value="GT29-like_sf"/>
</dbReference>
<keyword evidence="7" id="KW-1133">Transmembrane helix</keyword>
<evidence type="ECO:0000256" key="2">
    <source>
        <dbReference type="ARBA" id="ARBA00006003"/>
    </source>
</evidence>
<evidence type="ECO:0000256" key="8">
    <source>
        <dbReference type="ARBA" id="ARBA00023034"/>
    </source>
</evidence>
<accession>A0AAE0LK62</accession>
<evidence type="ECO:0000256" key="1">
    <source>
        <dbReference type="ARBA" id="ARBA00004323"/>
    </source>
</evidence>
<keyword evidence="9" id="KW-0472">Membrane</keyword>
<dbReference type="Pfam" id="PF00777">
    <property type="entry name" value="Glyco_transf_29"/>
    <property type="match status" value="1"/>
</dbReference>
<gene>
    <name evidence="11" type="ORF">CYMTET_4298</name>
</gene>
<evidence type="ECO:0000256" key="9">
    <source>
        <dbReference type="ARBA" id="ARBA00023136"/>
    </source>
</evidence>
<evidence type="ECO:0000313" key="11">
    <source>
        <dbReference type="EMBL" id="KAK3288213.1"/>
    </source>
</evidence>
<dbReference type="GO" id="GO:0008373">
    <property type="term" value="F:sialyltransferase activity"/>
    <property type="evidence" value="ECO:0007669"/>
    <property type="project" value="InterPro"/>
</dbReference>
<dbReference type="Gene3D" id="3.90.1480.20">
    <property type="entry name" value="Glycosyl transferase family 29"/>
    <property type="match status" value="1"/>
</dbReference>